<dbReference type="EMBL" id="JACIJB010000003">
    <property type="protein sequence ID" value="MBB5660403.1"/>
    <property type="molecule type" value="Genomic_DNA"/>
</dbReference>
<dbReference type="AlphaFoldDB" id="A0A7W9A390"/>
<evidence type="ECO:0000313" key="3">
    <source>
        <dbReference type="Proteomes" id="UP000548978"/>
    </source>
</evidence>
<gene>
    <name evidence="2" type="ORF">FHS65_001148</name>
</gene>
<evidence type="ECO:0000313" key="2">
    <source>
        <dbReference type="EMBL" id="MBB5660403.1"/>
    </source>
</evidence>
<dbReference type="OrthoDB" id="7206806at2"/>
<keyword evidence="1" id="KW-0812">Transmembrane</keyword>
<keyword evidence="3" id="KW-1185">Reference proteome</keyword>
<comment type="caution">
    <text evidence="2">The sequence shown here is derived from an EMBL/GenBank/DDBJ whole genome shotgun (WGS) entry which is preliminary data.</text>
</comment>
<proteinExistence type="predicted"/>
<protein>
    <submittedName>
        <fullName evidence="2">Uncharacterized protein</fullName>
    </submittedName>
</protein>
<dbReference type="Proteomes" id="UP000548978">
    <property type="component" value="Unassembled WGS sequence"/>
</dbReference>
<organism evidence="2 3">
    <name type="scientific">Brevundimonas halotolerans</name>
    <dbReference type="NCBI Taxonomy" id="69670"/>
    <lineage>
        <taxon>Bacteria</taxon>
        <taxon>Pseudomonadati</taxon>
        <taxon>Pseudomonadota</taxon>
        <taxon>Alphaproteobacteria</taxon>
        <taxon>Caulobacterales</taxon>
        <taxon>Caulobacteraceae</taxon>
        <taxon>Brevundimonas</taxon>
    </lineage>
</organism>
<evidence type="ECO:0000256" key="1">
    <source>
        <dbReference type="SAM" id="Phobius"/>
    </source>
</evidence>
<name>A0A7W9A390_9CAUL</name>
<reference evidence="2 3" key="1">
    <citation type="submission" date="2020-08" db="EMBL/GenBank/DDBJ databases">
        <title>Genomic Encyclopedia of Type Strains, Phase IV (KMG-IV): sequencing the most valuable type-strain genomes for metagenomic binning, comparative biology and taxonomic classification.</title>
        <authorList>
            <person name="Goeker M."/>
        </authorList>
    </citation>
    <scope>NUCLEOTIDE SEQUENCE [LARGE SCALE GENOMIC DNA]</scope>
    <source>
        <strain evidence="2 3">DSM 24448</strain>
    </source>
</reference>
<feature type="transmembrane region" description="Helical" evidence="1">
    <location>
        <begin position="30"/>
        <end position="53"/>
    </location>
</feature>
<sequence length="119" mass="12051">MRFNQITRMADDGHTGPVWARKSRRSGGGLSGIFGLIVTLLAVFGALTAALGVKEQSLAEGGAVLDSWITKGVDGAKGLVGQAPEAAEAVADDAGDLAEKTGDALEAGAEKTAEELSNP</sequence>
<keyword evidence="1" id="KW-1133">Transmembrane helix</keyword>
<accession>A0A7W9A390</accession>
<keyword evidence="1" id="KW-0472">Membrane</keyword>
<dbReference type="RefSeq" id="WP_123288110.1">
    <property type="nucleotide sequence ID" value="NZ_JACIJB010000003.1"/>
</dbReference>